<dbReference type="InterPro" id="IPR052162">
    <property type="entry name" value="Sensor_kinase/Photoreceptor"/>
</dbReference>
<dbReference type="GO" id="GO:0000155">
    <property type="term" value="F:phosphorelay sensor kinase activity"/>
    <property type="evidence" value="ECO:0007669"/>
    <property type="project" value="InterPro"/>
</dbReference>
<dbReference type="SUPFAM" id="SSF52172">
    <property type="entry name" value="CheY-like"/>
    <property type="match status" value="1"/>
</dbReference>
<reference evidence="7 8" key="1">
    <citation type="submission" date="2018-04" db="EMBL/GenBank/DDBJ databases">
        <title>Pedobacter chongqingensis sp. nov., isolated from a rottenly hemp rope.</title>
        <authorList>
            <person name="Cai Y."/>
        </authorList>
    </citation>
    <scope>NUCLEOTIDE SEQUENCE [LARGE SCALE GENOMIC DNA]</scope>
    <source>
        <strain evidence="7 8">FJ4-8</strain>
    </source>
</reference>
<dbReference type="InterPro" id="IPR036890">
    <property type="entry name" value="HATPase_C_sf"/>
</dbReference>
<keyword evidence="4" id="KW-0808">Transferase</keyword>
<dbReference type="NCBIfam" id="TIGR00229">
    <property type="entry name" value="sensory_box"/>
    <property type="match status" value="1"/>
</dbReference>
<proteinExistence type="predicted"/>
<dbReference type="PANTHER" id="PTHR43304:SF1">
    <property type="entry name" value="PAC DOMAIN-CONTAINING PROTEIN"/>
    <property type="match status" value="1"/>
</dbReference>
<sequence length="624" mass="70721">MQPVRILHLENSLPDPIPADKILRSAGFEFEKRVTGNCEDFVRALNDFKPDVILSGRSVSTFGPMKALEILQNRGSSIPFILMTPGETEDISVEAMKTGATVYVLKDNIHSLPQVISSAVCSYDANEGISRHARDIATDEEMMQEAELISCSGSFTWDLNANKGRFSRGLLRIFGLPDEEKPSSFKKLFHYLHSEDRPQLRKDISLIRRGITPEKNIYRICRGETTIKYFRVEYLIKDSDSNRNLFGFIRDMTEMKAETEQLKRYATDLRTILNHTDVAYLLLDRDFRVVSYNNQAATFSLSAFGKDLQQGTSGLDYLKSHRRNFVSSVISQLRCGQTVRYETSYNISEKPEWFEVIWTGITCDSGEITGYVFSAKNITERKLNELERERKISEISARNNALEQFTYIVSHNLRSPVANIKGITSLLTEMELAPEDTFLLNGIGESIERVDEVIKDLGQVIHVKNTVTESSELLTFEDLLDEVAVFIRNSPDCPAFYIEQDFSDVPSFSGIKSYLFSIFYNLISNSIKYRRPEEEAIIQIKALKKGDGIILVFRDNGKGIDLVKNGKMLFGLYKRFDLTIEGRGMGLFMVKTQVEALGGTIEAESLPGSYCQFTINLPPANVYI</sequence>
<dbReference type="SMART" id="SM00388">
    <property type="entry name" value="HisKA"/>
    <property type="match status" value="1"/>
</dbReference>
<accession>A0A2U2PLA6</accession>
<dbReference type="Gene3D" id="1.10.287.130">
    <property type="match status" value="1"/>
</dbReference>
<dbReference type="Gene3D" id="3.30.450.20">
    <property type="entry name" value="PAS domain"/>
    <property type="match status" value="2"/>
</dbReference>
<name>A0A2U2PLA6_9SPHI</name>
<dbReference type="SUPFAM" id="SSF55785">
    <property type="entry name" value="PYP-like sensor domain (PAS domain)"/>
    <property type="match status" value="2"/>
</dbReference>
<dbReference type="InterPro" id="IPR004358">
    <property type="entry name" value="Sig_transdc_His_kin-like_C"/>
</dbReference>
<dbReference type="InterPro" id="IPR011006">
    <property type="entry name" value="CheY-like_superfamily"/>
</dbReference>
<dbReference type="InterPro" id="IPR003594">
    <property type="entry name" value="HATPase_dom"/>
</dbReference>
<evidence type="ECO:0000313" key="7">
    <source>
        <dbReference type="EMBL" id="PWG82187.1"/>
    </source>
</evidence>
<dbReference type="PRINTS" id="PR00344">
    <property type="entry name" value="BCTRLSENSOR"/>
</dbReference>
<dbReference type="InterPro" id="IPR000014">
    <property type="entry name" value="PAS"/>
</dbReference>
<dbReference type="Pfam" id="PF02518">
    <property type="entry name" value="HATPase_c"/>
    <property type="match status" value="1"/>
</dbReference>
<dbReference type="RefSeq" id="WP_109414465.1">
    <property type="nucleotide sequence ID" value="NZ_QEAS01000002.1"/>
</dbReference>
<dbReference type="Pfam" id="PF00512">
    <property type="entry name" value="HisKA"/>
    <property type="match status" value="1"/>
</dbReference>
<dbReference type="Proteomes" id="UP000245647">
    <property type="component" value="Unassembled WGS sequence"/>
</dbReference>
<evidence type="ECO:0000256" key="4">
    <source>
        <dbReference type="ARBA" id="ARBA00022679"/>
    </source>
</evidence>
<comment type="catalytic activity">
    <reaction evidence="1">
        <text>ATP + protein L-histidine = ADP + protein N-phospho-L-histidine.</text>
        <dbReference type="EC" id="2.7.13.3"/>
    </reaction>
</comment>
<dbReference type="AlphaFoldDB" id="A0A2U2PLA6"/>
<dbReference type="PANTHER" id="PTHR43304">
    <property type="entry name" value="PHYTOCHROME-LIKE PROTEIN CPH1"/>
    <property type="match status" value="1"/>
</dbReference>
<dbReference type="CDD" id="cd00156">
    <property type="entry name" value="REC"/>
    <property type="match status" value="1"/>
</dbReference>
<keyword evidence="8" id="KW-1185">Reference proteome</keyword>
<organism evidence="7 8">
    <name type="scientific">Pararcticibacter amylolyticus</name>
    <dbReference type="NCBI Taxonomy" id="2173175"/>
    <lineage>
        <taxon>Bacteria</taxon>
        <taxon>Pseudomonadati</taxon>
        <taxon>Bacteroidota</taxon>
        <taxon>Sphingobacteriia</taxon>
        <taxon>Sphingobacteriales</taxon>
        <taxon>Sphingobacteriaceae</taxon>
        <taxon>Pararcticibacter</taxon>
    </lineage>
</organism>
<dbReference type="SUPFAM" id="SSF55874">
    <property type="entry name" value="ATPase domain of HSP90 chaperone/DNA topoisomerase II/histidine kinase"/>
    <property type="match status" value="1"/>
</dbReference>
<dbReference type="InterPro" id="IPR035965">
    <property type="entry name" value="PAS-like_dom_sf"/>
</dbReference>
<evidence type="ECO:0000313" key="8">
    <source>
        <dbReference type="Proteomes" id="UP000245647"/>
    </source>
</evidence>
<dbReference type="Gene3D" id="3.30.565.10">
    <property type="entry name" value="Histidine kinase-like ATPase, C-terminal domain"/>
    <property type="match status" value="1"/>
</dbReference>
<dbReference type="CDD" id="cd00082">
    <property type="entry name" value="HisKA"/>
    <property type="match status" value="1"/>
</dbReference>
<dbReference type="SMART" id="SM00387">
    <property type="entry name" value="HATPase_c"/>
    <property type="match status" value="1"/>
</dbReference>
<evidence type="ECO:0000256" key="5">
    <source>
        <dbReference type="ARBA" id="ARBA00022777"/>
    </source>
</evidence>
<dbReference type="InterPro" id="IPR005467">
    <property type="entry name" value="His_kinase_dom"/>
</dbReference>
<keyword evidence="5" id="KW-0418">Kinase</keyword>
<dbReference type="InterPro" id="IPR003661">
    <property type="entry name" value="HisK_dim/P_dom"/>
</dbReference>
<protein>
    <recommendedName>
        <fullName evidence="2">histidine kinase</fullName>
        <ecNumber evidence="2">2.7.13.3</ecNumber>
    </recommendedName>
</protein>
<dbReference type="EMBL" id="QEAS01000002">
    <property type="protein sequence ID" value="PWG82187.1"/>
    <property type="molecule type" value="Genomic_DNA"/>
</dbReference>
<dbReference type="Pfam" id="PF13426">
    <property type="entry name" value="PAS_9"/>
    <property type="match status" value="1"/>
</dbReference>
<gene>
    <name evidence="7" type="ORF">DDR33_04010</name>
</gene>
<dbReference type="SUPFAM" id="SSF47384">
    <property type="entry name" value="Homodimeric domain of signal transducing histidine kinase"/>
    <property type="match status" value="1"/>
</dbReference>
<dbReference type="Gene3D" id="3.40.50.2300">
    <property type="match status" value="1"/>
</dbReference>
<evidence type="ECO:0000256" key="3">
    <source>
        <dbReference type="ARBA" id="ARBA00022553"/>
    </source>
</evidence>
<keyword evidence="3" id="KW-0597">Phosphoprotein</keyword>
<feature type="domain" description="Histidine kinase" evidence="6">
    <location>
        <begin position="408"/>
        <end position="621"/>
    </location>
</feature>
<evidence type="ECO:0000259" key="6">
    <source>
        <dbReference type="PROSITE" id="PS50109"/>
    </source>
</evidence>
<dbReference type="PROSITE" id="PS50109">
    <property type="entry name" value="HIS_KIN"/>
    <property type="match status" value="1"/>
</dbReference>
<dbReference type="InterPro" id="IPR036097">
    <property type="entry name" value="HisK_dim/P_sf"/>
</dbReference>
<evidence type="ECO:0000256" key="1">
    <source>
        <dbReference type="ARBA" id="ARBA00000085"/>
    </source>
</evidence>
<evidence type="ECO:0000256" key="2">
    <source>
        <dbReference type="ARBA" id="ARBA00012438"/>
    </source>
</evidence>
<dbReference type="EC" id="2.7.13.3" evidence="2"/>
<comment type="caution">
    <text evidence="7">The sequence shown here is derived from an EMBL/GenBank/DDBJ whole genome shotgun (WGS) entry which is preliminary data.</text>
</comment>
<dbReference type="OrthoDB" id="1522284at2"/>